<dbReference type="EnsemblMetazoa" id="PPA38872.1">
    <property type="protein sequence ID" value="PPA38872.1"/>
    <property type="gene ID" value="WBGene00277241"/>
</dbReference>
<dbReference type="PROSITE" id="PS00658">
    <property type="entry name" value="FORK_HEAD_2"/>
    <property type="match status" value="1"/>
</dbReference>
<feature type="compositionally biased region" description="Low complexity" evidence="4">
    <location>
        <begin position="278"/>
        <end position="293"/>
    </location>
</feature>
<protein>
    <submittedName>
        <fullName evidence="5">Fkh-6</fullName>
    </submittedName>
</protein>
<dbReference type="InterPro" id="IPR050211">
    <property type="entry name" value="FOX_domain-containing"/>
</dbReference>
<feature type="compositionally biased region" description="Low complexity" evidence="4">
    <location>
        <begin position="317"/>
        <end position="327"/>
    </location>
</feature>
<dbReference type="GO" id="GO:0000978">
    <property type="term" value="F:RNA polymerase II cis-regulatory region sequence-specific DNA binding"/>
    <property type="evidence" value="ECO:0000318"/>
    <property type="project" value="GO_Central"/>
</dbReference>
<comment type="subcellular location">
    <subcellularLocation>
        <location evidence="3">Nucleus</location>
    </subcellularLocation>
</comment>
<reference evidence="6" key="1">
    <citation type="journal article" date="2008" name="Nat. Genet.">
        <title>The Pristionchus pacificus genome provides a unique perspective on nematode lifestyle and parasitism.</title>
        <authorList>
            <person name="Dieterich C."/>
            <person name="Clifton S.W."/>
            <person name="Schuster L.N."/>
            <person name="Chinwalla A."/>
            <person name="Delehaunty K."/>
            <person name="Dinkelacker I."/>
            <person name="Fulton L."/>
            <person name="Fulton R."/>
            <person name="Godfrey J."/>
            <person name="Minx P."/>
            <person name="Mitreva M."/>
            <person name="Roeseler W."/>
            <person name="Tian H."/>
            <person name="Witte H."/>
            <person name="Yang S.P."/>
            <person name="Wilson R.K."/>
            <person name="Sommer R.J."/>
        </authorList>
    </citation>
    <scope>NUCLEOTIDE SEQUENCE [LARGE SCALE GENOMIC DNA]</scope>
    <source>
        <strain evidence="6">PS312</strain>
    </source>
</reference>
<dbReference type="Gene3D" id="1.10.10.10">
    <property type="entry name" value="Winged helix-like DNA-binding domain superfamily/Winged helix DNA-binding domain"/>
    <property type="match status" value="1"/>
</dbReference>
<evidence type="ECO:0000313" key="6">
    <source>
        <dbReference type="Proteomes" id="UP000005239"/>
    </source>
</evidence>
<keyword evidence="2 3" id="KW-0539">Nucleus</keyword>
<evidence type="ECO:0000256" key="2">
    <source>
        <dbReference type="ARBA" id="ARBA00023242"/>
    </source>
</evidence>
<evidence type="ECO:0000313" key="5">
    <source>
        <dbReference type="EnsemblMetazoa" id="PPA38872.1"/>
    </source>
</evidence>
<reference evidence="5" key="2">
    <citation type="submission" date="2022-06" db="UniProtKB">
        <authorList>
            <consortium name="EnsemblMetazoa"/>
        </authorList>
    </citation>
    <scope>IDENTIFICATION</scope>
    <source>
        <strain evidence="5">PS312</strain>
    </source>
</reference>
<dbReference type="PROSITE" id="PS00657">
    <property type="entry name" value="FORK_HEAD_1"/>
    <property type="match status" value="1"/>
</dbReference>
<evidence type="ECO:0000256" key="3">
    <source>
        <dbReference type="PROSITE-ProRule" id="PRU00089"/>
    </source>
</evidence>
<feature type="compositionally biased region" description="Polar residues" evidence="4">
    <location>
        <begin position="211"/>
        <end position="228"/>
    </location>
</feature>
<dbReference type="PROSITE" id="PS50039">
    <property type="entry name" value="FORK_HEAD_3"/>
    <property type="match status" value="1"/>
</dbReference>
<accession>A0A8R1UU88</accession>
<gene>
    <name evidence="5" type="primary">WBGene00277241</name>
</gene>
<keyword evidence="6" id="KW-1185">Reference proteome</keyword>
<dbReference type="GO" id="GO:0000981">
    <property type="term" value="F:DNA-binding transcription factor activity, RNA polymerase II-specific"/>
    <property type="evidence" value="ECO:0000318"/>
    <property type="project" value="GO_Central"/>
</dbReference>
<evidence type="ECO:0000256" key="1">
    <source>
        <dbReference type="ARBA" id="ARBA00023125"/>
    </source>
</evidence>
<organism evidence="5 6">
    <name type="scientific">Pristionchus pacificus</name>
    <name type="common">Parasitic nematode worm</name>
    <dbReference type="NCBI Taxonomy" id="54126"/>
    <lineage>
        <taxon>Eukaryota</taxon>
        <taxon>Metazoa</taxon>
        <taxon>Ecdysozoa</taxon>
        <taxon>Nematoda</taxon>
        <taxon>Chromadorea</taxon>
        <taxon>Rhabditida</taxon>
        <taxon>Rhabditina</taxon>
        <taxon>Diplogasteromorpha</taxon>
        <taxon>Diplogasteroidea</taxon>
        <taxon>Neodiplogasteridae</taxon>
        <taxon>Pristionchus</taxon>
    </lineage>
</organism>
<dbReference type="GO" id="GO:0006357">
    <property type="term" value="P:regulation of transcription by RNA polymerase II"/>
    <property type="evidence" value="ECO:0000318"/>
    <property type="project" value="GO_Central"/>
</dbReference>
<proteinExistence type="predicted"/>
<dbReference type="PANTHER" id="PTHR11829">
    <property type="entry name" value="FORKHEAD BOX PROTEIN"/>
    <property type="match status" value="1"/>
</dbReference>
<keyword evidence="1 3" id="KW-0238">DNA-binding</keyword>
<dbReference type="Proteomes" id="UP000005239">
    <property type="component" value="Unassembled WGS sequence"/>
</dbReference>
<dbReference type="SUPFAM" id="SSF46785">
    <property type="entry name" value="Winged helix' DNA-binding domain"/>
    <property type="match status" value="1"/>
</dbReference>
<dbReference type="GO" id="GO:0009653">
    <property type="term" value="P:anatomical structure morphogenesis"/>
    <property type="evidence" value="ECO:0000318"/>
    <property type="project" value="GO_Central"/>
</dbReference>
<feature type="region of interest" description="Disordered" evidence="4">
    <location>
        <begin position="275"/>
        <end position="327"/>
    </location>
</feature>
<dbReference type="GO" id="GO:0005634">
    <property type="term" value="C:nucleus"/>
    <property type="evidence" value="ECO:0007669"/>
    <property type="project" value="UniProtKB-SubCell"/>
</dbReference>
<dbReference type="InterPro" id="IPR001766">
    <property type="entry name" value="Fork_head_dom"/>
</dbReference>
<feature type="region of interest" description="Disordered" evidence="4">
    <location>
        <begin position="203"/>
        <end position="241"/>
    </location>
</feature>
<name>A0A2A6CZN5_PRIPA</name>
<dbReference type="AlphaFoldDB" id="A0A2A6CZN5"/>
<dbReference type="InterPro" id="IPR030456">
    <property type="entry name" value="TF_fork_head_CS_2"/>
</dbReference>
<feature type="DNA-binding region" description="Fork-head" evidence="3">
    <location>
        <begin position="32"/>
        <end position="133"/>
    </location>
</feature>
<dbReference type="InterPro" id="IPR036388">
    <property type="entry name" value="WH-like_DNA-bd_sf"/>
</dbReference>
<dbReference type="PANTHER" id="PTHR11829:SF388">
    <property type="entry name" value="FORK HEAD DOMAIN-CONTAINING PROTEIN L1-RELATED"/>
    <property type="match status" value="1"/>
</dbReference>
<dbReference type="Pfam" id="PF00250">
    <property type="entry name" value="Forkhead"/>
    <property type="match status" value="1"/>
</dbReference>
<dbReference type="PRINTS" id="PR00053">
    <property type="entry name" value="FORKHEAD"/>
</dbReference>
<dbReference type="InterPro" id="IPR036390">
    <property type="entry name" value="WH_DNA-bd_sf"/>
</dbReference>
<accession>A0A2A6CZN5</accession>
<sequence length="327" mass="36575">MSIDHLLLLRLTSSVANPNLGHGSINAPLHEKPPYSYVALIAQAIMDAPDKRLTLSQIYQYIDAHYPYYREADPKRRQGWQNSIRHNLSLNDCFVKKARDGLTCAHDRKGNYWTLAPGSENMFEHGNYKRRRNRRPTHAPTSVVTSIEDFSLLSHALYQHWVNNPAGPFPSISSSNLDNSSNFMPTQSMPAFVFMPPDIKPSSSSNSLLSMNETNGNSSAQNDSNQLQPPRHDYSTSSSSDLQWTPTTYSFPVFNPPLQVPATYATDTNNQHVYAPISSSSSSTHQSCSVSASTPHSNYDLPNEGSPSSNHNDHHQQSQQQQLMLPY</sequence>
<dbReference type="InterPro" id="IPR018122">
    <property type="entry name" value="TF_fork_head_CS_1"/>
</dbReference>
<dbReference type="FunFam" id="1.10.10.10:FF:000598">
    <property type="entry name" value="forkhead box protein I1 isoform X2"/>
    <property type="match status" value="1"/>
</dbReference>
<evidence type="ECO:0000256" key="4">
    <source>
        <dbReference type="SAM" id="MobiDB-lite"/>
    </source>
</evidence>
<dbReference type="OrthoDB" id="5402974at2759"/>
<dbReference type="SMART" id="SM00339">
    <property type="entry name" value="FH"/>
    <property type="match status" value="1"/>
</dbReference>
<dbReference type="GO" id="GO:0030154">
    <property type="term" value="P:cell differentiation"/>
    <property type="evidence" value="ECO:0000318"/>
    <property type="project" value="GO_Central"/>
</dbReference>